<dbReference type="AlphaFoldDB" id="L9KTD7"/>
<evidence type="ECO:0000313" key="2">
    <source>
        <dbReference type="EMBL" id="ELW65958.1"/>
    </source>
</evidence>
<dbReference type="InParanoid" id="L9KTD7"/>
<organism evidence="2 3">
    <name type="scientific">Tupaia chinensis</name>
    <name type="common">Chinese tree shrew</name>
    <name type="synonym">Tupaia belangeri chinensis</name>
    <dbReference type="NCBI Taxonomy" id="246437"/>
    <lineage>
        <taxon>Eukaryota</taxon>
        <taxon>Metazoa</taxon>
        <taxon>Chordata</taxon>
        <taxon>Craniata</taxon>
        <taxon>Vertebrata</taxon>
        <taxon>Euteleostomi</taxon>
        <taxon>Mammalia</taxon>
        <taxon>Eutheria</taxon>
        <taxon>Euarchontoglires</taxon>
        <taxon>Scandentia</taxon>
        <taxon>Tupaiidae</taxon>
        <taxon>Tupaia</taxon>
    </lineage>
</organism>
<evidence type="ECO:0000313" key="3">
    <source>
        <dbReference type="Proteomes" id="UP000011518"/>
    </source>
</evidence>
<sequence>MRARAAPRGLQCTQIRSQNPILQFNGITKAFADYLQYPCMPFLPDSALSPPGTTLLHTLYTPVYLSLVTETGCMSCPEQGPAQKPEEADTPRLLSAQRSLGRHRLPERQERFRLLSVSAETHVVNQGKRRIALFGDGSRGEKAKTEGVRESPPNRTAPGTPCECRLGSWLTLAGKSDRVRRSQLRVQPHHIGGM</sequence>
<accession>L9KTD7</accession>
<dbReference type="EMBL" id="KB320665">
    <property type="protein sequence ID" value="ELW65958.1"/>
    <property type="molecule type" value="Genomic_DNA"/>
</dbReference>
<feature type="compositionally biased region" description="Basic and acidic residues" evidence="1">
    <location>
        <begin position="138"/>
        <end position="149"/>
    </location>
</feature>
<evidence type="ECO:0000256" key="1">
    <source>
        <dbReference type="SAM" id="MobiDB-lite"/>
    </source>
</evidence>
<reference evidence="3" key="2">
    <citation type="journal article" date="2013" name="Nat. Commun.">
        <title>Genome of the Chinese tree shrew.</title>
        <authorList>
            <person name="Fan Y."/>
            <person name="Huang Z.Y."/>
            <person name="Cao C.C."/>
            <person name="Chen C.S."/>
            <person name="Chen Y.X."/>
            <person name="Fan D.D."/>
            <person name="He J."/>
            <person name="Hou H.L."/>
            <person name="Hu L."/>
            <person name="Hu X.T."/>
            <person name="Jiang X.T."/>
            <person name="Lai R."/>
            <person name="Lang Y.S."/>
            <person name="Liang B."/>
            <person name="Liao S.G."/>
            <person name="Mu D."/>
            <person name="Ma Y.Y."/>
            <person name="Niu Y.Y."/>
            <person name="Sun X.Q."/>
            <person name="Xia J.Q."/>
            <person name="Xiao J."/>
            <person name="Xiong Z.Q."/>
            <person name="Xu L."/>
            <person name="Yang L."/>
            <person name="Zhang Y."/>
            <person name="Zhao W."/>
            <person name="Zhao X.D."/>
            <person name="Zheng Y.T."/>
            <person name="Zhou J.M."/>
            <person name="Zhu Y.B."/>
            <person name="Zhang G.J."/>
            <person name="Wang J."/>
            <person name="Yao Y.G."/>
        </authorList>
    </citation>
    <scope>NUCLEOTIDE SEQUENCE [LARGE SCALE GENOMIC DNA]</scope>
</reference>
<feature type="region of interest" description="Disordered" evidence="1">
    <location>
        <begin position="136"/>
        <end position="159"/>
    </location>
</feature>
<gene>
    <name evidence="2" type="ORF">TREES_T100011909</name>
</gene>
<proteinExistence type="predicted"/>
<keyword evidence="3" id="KW-1185">Reference proteome</keyword>
<reference evidence="3" key="1">
    <citation type="submission" date="2012-07" db="EMBL/GenBank/DDBJ databases">
        <title>Genome of the Chinese tree shrew, a rising model animal genetically related to primates.</title>
        <authorList>
            <person name="Zhang G."/>
            <person name="Fan Y."/>
            <person name="Yao Y."/>
            <person name="Huang Z."/>
        </authorList>
    </citation>
    <scope>NUCLEOTIDE SEQUENCE [LARGE SCALE GENOMIC DNA]</scope>
</reference>
<name>L9KTD7_TUPCH</name>
<dbReference type="Proteomes" id="UP000011518">
    <property type="component" value="Unassembled WGS sequence"/>
</dbReference>
<protein>
    <submittedName>
        <fullName evidence="2">Uncharacterized protein</fullName>
    </submittedName>
</protein>